<keyword evidence="2" id="KW-1185">Reference proteome</keyword>
<gene>
    <name evidence="1" type="ORF">NM688_g6079</name>
</gene>
<evidence type="ECO:0000313" key="1">
    <source>
        <dbReference type="EMBL" id="KAJ3541452.1"/>
    </source>
</evidence>
<name>A0ACC1SKA4_9APHY</name>
<sequence length="113" mass="11133">MKFSRALAASVLVLPCLAAATPLEARQDPTSQCNTGSIQCCSQTESASSESASFLLGLLGIVLEDITALIGLDCSPISVIGVGSGSACTASPVCCSNTAVGGLIGIGCVPISI</sequence>
<reference evidence="1" key="1">
    <citation type="submission" date="2022-07" db="EMBL/GenBank/DDBJ databases">
        <title>Genome Sequence of Phlebia brevispora.</title>
        <authorList>
            <person name="Buettner E."/>
        </authorList>
    </citation>
    <scope>NUCLEOTIDE SEQUENCE</scope>
    <source>
        <strain evidence="1">MPL23</strain>
    </source>
</reference>
<evidence type="ECO:0000313" key="2">
    <source>
        <dbReference type="Proteomes" id="UP001148662"/>
    </source>
</evidence>
<comment type="caution">
    <text evidence="1">The sequence shown here is derived from an EMBL/GenBank/DDBJ whole genome shotgun (WGS) entry which is preliminary data.</text>
</comment>
<dbReference type="EMBL" id="JANHOG010001203">
    <property type="protein sequence ID" value="KAJ3541452.1"/>
    <property type="molecule type" value="Genomic_DNA"/>
</dbReference>
<organism evidence="1 2">
    <name type="scientific">Phlebia brevispora</name>
    <dbReference type="NCBI Taxonomy" id="194682"/>
    <lineage>
        <taxon>Eukaryota</taxon>
        <taxon>Fungi</taxon>
        <taxon>Dikarya</taxon>
        <taxon>Basidiomycota</taxon>
        <taxon>Agaricomycotina</taxon>
        <taxon>Agaricomycetes</taxon>
        <taxon>Polyporales</taxon>
        <taxon>Meruliaceae</taxon>
        <taxon>Phlebia</taxon>
    </lineage>
</organism>
<proteinExistence type="predicted"/>
<protein>
    <submittedName>
        <fullName evidence="1">Uncharacterized protein</fullName>
    </submittedName>
</protein>
<dbReference type="Proteomes" id="UP001148662">
    <property type="component" value="Unassembled WGS sequence"/>
</dbReference>
<accession>A0ACC1SKA4</accession>